<reference evidence="2 3" key="1">
    <citation type="journal article" date="2013" name="PLoS ONE">
        <title>Cultivation and Complete Genome Sequencing of Gloeobacter kilaueensis sp. nov., from a Lava Cave in Kilauea Caldera, Hawai'i.</title>
        <authorList>
            <person name="Saw J.H."/>
            <person name="Schatz M."/>
            <person name="Brown M.V."/>
            <person name="Kunkel D.D."/>
            <person name="Foster J.S."/>
            <person name="Shick H."/>
            <person name="Christensen S."/>
            <person name="Hou S."/>
            <person name="Wan X."/>
            <person name="Donachie S.P."/>
        </authorList>
    </citation>
    <scope>NUCLEOTIDE SEQUENCE [LARGE SCALE GENOMIC DNA]</scope>
    <source>
        <strain evidence="3">JS</strain>
    </source>
</reference>
<protein>
    <recommendedName>
        <fullName evidence="4">Diheme cytochrome c</fullName>
    </recommendedName>
</protein>
<feature type="chain" id="PRO_5004664137" description="Diheme cytochrome c" evidence="1">
    <location>
        <begin position="30"/>
        <end position="175"/>
    </location>
</feature>
<dbReference type="InterPro" id="IPR018588">
    <property type="entry name" value="Dihaem_cytochrome-c"/>
</dbReference>
<dbReference type="STRING" id="1183438.GKIL_3534"/>
<gene>
    <name evidence="2" type="ORF">GKIL_3534</name>
</gene>
<organism evidence="2 3">
    <name type="scientific">Gloeobacter kilaueensis (strain ATCC BAA-2537 / CCAP 1431/1 / ULC 316 / JS1)</name>
    <dbReference type="NCBI Taxonomy" id="1183438"/>
    <lineage>
        <taxon>Bacteria</taxon>
        <taxon>Bacillati</taxon>
        <taxon>Cyanobacteriota</taxon>
        <taxon>Cyanophyceae</taxon>
        <taxon>Gloeobacterales</taxon>
        <taxon>Gloeobacteraceae</taxon>
        <taxon>Gloeobacter</taxon>
    </lineage>
</organism>
<dbReference type="SUPFAM" id="SSF46626">
    <property type="entry name" value="Cytochrome c"/>
    <property type="match status" value="1"/>
</dbReference>
<accession>U5QQ10</accession>
<dbReference type="eggNOG" id="COG2010">
    <property type="taxonomic scope" value="Bacteria"/>
</dbReference>
<evidence type="ECO:0000313" key="2">
    <source>
        <dbReference type="EMBL" id="AGY59780.1"/>
    </source>
</evidence>
<keyword evidence="1" id="KW-0732">Signal</keyword>
<dbReference type="HOGENOM" id="CLU_123240_0_0_3"/>
<dbReference type="GO" id="GO:0009055">
    <property type="term" value="F:electron transfer activity"/>
    <property type="evidence" value="ECO:0007669"/>
    <property type="project" value="InterPro"/>
</dbReference>
<keyword evidence="3" id="KW-1185">Reference proteome</keyword>
<dbReference type="GO" id="GO:0020037">
    <property type="term" value="F:heme binding"/>
    <property type="evidence" value="ECO:0007669"/>
    <property type="project" value="InterPro"/>
</dbReference>
<dbReference type="KEGG" id="glj:GKIL_3534"/>
<dbReference type="AlphaFoldDB" id="U5QQ10"/>
<dbReference type="EMBL" id="CP003587">
    <property type="protein sequence ID" value="AGY59780.1"/>
    <property type="molecule type" value="Genomic_DNA"/>
</dbReference>
<dbReference type="InterPro" id="IPR036909">
    <property type="entry name" value="Cyt_c-like_dom_sf"/>
</dbReference>
<dbReference type="RefSeq" id="WP_023175084.1">
    <property type="nucleotide sequence ID" value="NC_022600.1"/>
</dbReference>
<evidence type="ECO:0000313" key="3">
    <source>
        <dbReference type="Proteomes" id="UP000017396"/>
    </source>
</evidence>
<dbReference type="Proteomes" id="UP000017396">
    <property type="component" value="Chromosome"/>
</dbReference>
<evidence type="ECO:0008006" key="4">
    <source>
        <dbReference type="Google" id="ProtNLM"/>
    </source>
</evidence>
<proteinExistence type="predicted"/>
<dbReference type="Pfam" id="PF09626">
    <property type="entry name" value="DHC"/>
    <property type="match status" value="1"/>
</dbReference>
<name>U5QQ10_GLOK1</name>
<dbReference type="OrthoDB" id="5296814at2"/>
<feature type="signal peptide" evidence="1">
    <location>
        <begin position="1"/>
        <end position="29"/>
    </location>
</feature>
<dbReference type="PATRIC" id="fig|1183438.3.peg.3471"/>
<sequence length="175" mass="20021">MRRRRPLLAAISVAGALLLAALTSWAVRAQNSSPAPPLQGGVESDQGEILSPQYKLGRELYIKNCGYCHIAIPPEVFPDATWRELLLNSYHYGREVKLDFAPEKLLVWQYLRDYSRGLEKDEATPYYFRESRYFRALHPKVPLPKEIKAASCSQCHPGARDFSFIRLSAEWNNRP</sequence>
<evidence type="ECO:0000256" key="1">
    <source>
        <dbReference type="SAM" id="SignalP"/>
    </source>
</evidence>